<organism evidence="2 3">
    <name type="scientific">Halomonas beimenensis</name>
    <dbReference type="NCBI Taxonomy" id="475662"/>
    <lineage>
        <taxon>Bacteria</taxon>
        <taxon>Pseudomonadati</taxon>
        <taxon>Pseudomonadota</taxon>
        <taxon>Gammaproteobacteria</taxon>
        <taxon>Oceanospirillales</taxon>
        <taxon>Halomonadaceae</taxon>
        <taxon>Halomonas</taxon>
    </lineage>
</organism>
<name>A0A291P5E8_9GAMM</name>
<dbReference type="EMBL" id="CP021435">
    <property type="protein sequence ID" value="ATJ82092.1"/>
    <property type="molecule type" value="Genomic_DNA"/>
</dbReference>
<reference evidence="2 3" key="1">
    <citation type="journal article" date="2017" name="Sci. Rep.">
        <title>Revealing the Saline Adaptation Strategies of the Halophilic Bacterium Halomonas beimenensis through High-throughput Omics and Transposon Mutagenesis Approaches.</title>
        <authorList>
            <person name="Chen Y.H."/>
            <person name="Lin S.S."/>
            <person name="Shyu Y.T."/>
        </authorList>
    </citation>
    <scope>NUCLEOTIDE SEQUENCE [LARGE SCALE GENOMIC DNA]</scope>
    <source>
        <strain evidence="2 3">NTU-111</strain>
    </source>
</reference>
<evidence type="ECO:0000256" key="1">
    <source>
        <dbReference type="SAM" id="MobiDB-lite"/>
    </source>
</evidence>
<evidence type="ECO:0000313" key="2">
    <source>
        <dbReference type="EMBL" id="ATJ82092.1"/>
    </source>
</evidence>
<accession>A0A291P5E8</accession>
<feature type="region of interest" description="Disordered" evidence="1">
    <location>
        <begin position="30"/>
        <end position="51"/>
    </location>
</feature>
<keyword evidence="3" id="KW-1185">Reference proteome</keyword>
<dbReference type="KEGG" id="hbe:BEI_1105"/>
<proteinExistence type="predicted"/>
<dbReference type="AlphaFoldDB" id="A0A291P5E8"/>
<protein>
    <submittedName>
        <fullName evidence="2">Uncharacterized protein</fullName>
    </submittedName>
</protein>
<sequence length="51" mass="5698">MAQNEYVCKTLWKAPGADTLPGRDAKTHYSQLDKKGLPPGRPAGFDQRIIR</sequence>
<evidence type="ECO:0000313" key="3">
    <source>
        <dbReference type="Proteomes" id="UP000219993"/>
    </source>
</evidence>
<gene>
    <name evidence="2" type="ORF">BEI_1105</name>
</gene>
<dbReference type="Proteomes" id="UP000219993">
    <property type="component" value="Chromosome"/>
</dbReference>